<proteinExistence type="predicted"/>
<feature type="compositionally biased region" description="Basic and acidic residues" evidence="1">
    <location>
        <begin position="42"/>
        <end position="52"/>
    </location>
</feature>
<accession>A0A9P5D4M5</accession>
<sequence length="102" mass="11523">MNARIIRNGLGIVGRQSVAVRRPLSTTRVVGLKETSDPENTDYEKHKADSLSKRKQGQSHWKRELASDSEEALRADRSPPEDPAKLQERTKRVVESSNKEDV</sequence>
<evidence type="ECO:0000313" key="3">
    <source>
        <dbReference type="Proteomes" id="UP000749293"/>
    </source>
</evidence>
<comment type="caution">
    <text evidence="2">The sequence shown here is derived from an EMBL/GenBank/DDBJ whole genome shotgun (WGS) entry which is preliminary data.</text>
</comment>
<organism evidence="2 3">
    <name type="scientific">Geosmithia morbida</name>
    <dbReference type="NCBI Taxonomy" id="1094350"/>
    <lineage>
        <taxon>Eukaryota</taxon>
        <taxon>Fungi</taxon>
        <taxon>Dikarya</taxon>
        <taxon>Ascomycota</taxon>
        <taxon>Pezizomycotina</taxon>
        <taxon>Sordariomycetes</taxon>
        <taxon>Hypocreomycetidae</taxon>
        <taxon>Hypocreales</taxon>
        <taxon>Bionectriaceae</taxon>
        <taxon>Geosmithia</taxon>
    </lineage>
</organism>
<reference evidence="2" key="1">
    <citation type="submission" date="2020-03" db="EMBL/GenBank/DDBJ databases">
        <title>Site-based positive gene gene selection in Geosmithia morbida across the United States reveals a broad range of putative effectors and factors for local host and environmental adapation.</title>
        <authorList>
            <person name="Onufrak A."/>
            <person name="Murdoch R.W."/>
            <person name="Gazis R."/>
            <person name="Huff M."/>
            <person name="Staton M."/>
            <person name="Klingeman W."/>
            <person name="Hadziabdic D."/>
        </authorList>
    </citation>
    <scope>NUCLEOTIDE SEQUENCE</scope>
    <source>
        <strain evidence="2">1262</strain>
    </source>
</reference>
<gene>
    <name evidence="2" type="ORF">GMORB2_2047</name>
</gene>
<dbReference type="Proteomes" id="UP000749293">
    <property type="component" value="Unassembled WGS sequence"/>
</dbReference>
<feature type="compositionally biased region" description="Basic and acidic residues" evidence="1">
    <location>
        <begin position="61"/>
        <end position="102"/>
    </location>
</feature>
<dbReference type="EMBL" id="JAANYQ010000012">
    <property type="protein sequence ID" value="KAF4121639.1"/>
    <property type="molecule type" value="Genomic_DNA"/>
</dbReference>
<dbReference type="OrthoDB" id="529205at2759"/>
<dbReference type="GeneID" id="55968277"/>
<dbReference type="AlphaFoldDB" id="A0A9P5D4M5"/>
<evidence type="ECO:0000256" key="1">
    <source>
        <dbReference type="SAM" id="MobiDB-lite"/>
    </source>
</evidence>
<dbReference type="RefSeq" id="XP_035320291.1">
    <property type="nucleotide sequence ID" value="XM_035464027.1"/>
</dbReference>
<evidence type="ECO:0000313" key="2">
    <source>
        <dbReference type="EMBL" id="KAF4121639.1"/>
    </source>
</evidence>
<name>A0A9P5D4M5_9HYPO</name>
<feature type="region of interest" description="Disordered" evidence="1">
    <location>
        <begin position="30"/>
        <end position="102"/>
    </location>
</feature>
<keyword evidence="3" id="KW-1185">Reference proteome</keyword>
<protein>
    <submittedName>
        <fullName evidence="2">Uncharacterized protein</fullName>
    </submittedName>
</protein>